<name>A0A841RPY7_9BACI</name>
<keyword evidence="5" id="KW-1185">Reference proteome</keyword>
<feature type="domain" description="YtkA-like" evidence="3">
    <location>
        <begin position="44"/>
        <end position="125"/>
    </location>
</feature>
<organism evidence="4 5">
    <name type="scientific">Gracilibacillus halotolerans</name>
    <dbReference type="NCBI Taxonomy" id="74386"/>
    <lineage>
        <taxon>Bacteria</taxon>
        <taxon>Bacillati</taxon>
        <taxon>Bacillota</taxon>
        <taxon>Bacilli</taxon>
        <taxon>Bacillales</taxon>
        <taxon>Bacillaceae</taxon>
        <taxon>Gracilibacillus</taxon>
    </lineage>
</organism>
<dbReference type="Pfam" id="PF13115">
    <property type="entry name" value="YtkA"/>
    <property type="match status" value="1"/>
</dbReference>
<dbReference type="InterPro" id="IPR032693">
    <property type="entry name" value="YtkA-like_dom"/>
</dbReference>
<reference evidence="4 5" key="1">
    <citation type="submission" date="2020-08" db="EMBL/GenBank/DDBJ databases">
        <title>Genomic Encyclopedia of Type Strains, Phase IV (KMG-IV): sequencing the most valuable type-strain genomes for metagenomic binning, comparative biology and taxonomic classification.</title>
        <authorList>
            <person name="Goeker M."/>
        </authorList>
    </citation>
    <scope>NUCLEOTIDE SEQUENCE [LARGE SCALE GENOMIC DNA]</scope>
    <source>
        <strain evidence="4 5">DSM 11805</strain>
    </source>
</reference>
<feature type="signal peptide" evidence="2">
    <location>
        <begin position="1"/>
        <end position="21"/>
    </location>
</feature>
<evidence type="ECO:0000259" key="3">
    <source>
        <dbReference type="Pfam" id="PF13115"/>
    </source>
</evidence>
<evidence type="ECO:0000256" key="1">
    <source>
        <dbReference type="SAM" id="MobiDB-lite"/>
    </source>
</evidence>
<evidence type="ECO:0000256" key="2">
    <source>
        <dbReference type="SAM" id="SignalP"/>
    </source>
</evidence>
<protein>
    <submittedName>
        <fullName evidence="4">PKD repeat protein</fullName>
    </submittedName>
</protein>
<dbReference type="AlphaFoldDB" id="A0A841RPY7"/>
<proteinExistence type="predicted"/>
<evidence type="ECO:0000313" key="5">
    <source>
        <dbReference type="Proteomes" id="UP000572212"/>
    </source>
</evidence>
<feature type="chain" id="PRO_5039412456" evidence="2">
    <location>
        <begin position="22"/>
        <end position="143"/>
    </location>
</feature>
<dbReference type="EMBL" id="JACHON010000009">
    <property type="protein sequence ID" value="MBB6513245.1"/>
    <property type="molecule type" value="Genomic_DNA"/>
</dbReference>
<keyword evidence="2" id="KW-0732">Signal</keyword>
<sequence>MKKWIMLVVFCLFLFGCSSDNNEGAHEEDHHSDDTHEEHSDHDVAGLEVDFPLPEQATVGETVELKAIVTSNGEPILDAEEVDFEYWNVEDEDNTTHILGEHTEDGEYVAEVTFTEPGTYEIYAHTTANGLHTMPKKSIEVTE</sequence>
<dbReference type="PROSITE" id="PS51257">
    <property type="entry name" value="PROKAR_LIPOPROTEIN"/>
    <property type="match status" value="1"/>
</dbReference>
<evidence type="ECO:0000313" key="4">
    <source>
        <dbReference type="EMBL" id="MBB6513245.1"/>
    </source>
</evidence>
<comment type="caution">
    <text evidence="4">The sequence shown here is derived from an EMBL/GenBank/DDBJ whole genome shotgun (WGS) entry which is preliminary data.</text>
</comment>
<feature type="region of interest" description="Disordered" evidence="1">
    <location>
        <begin position="23"/>
        <end position="44"/>
    </location>
</feature>
<dbReference type="RefSeq" id="WP_184248069.1">
    <property type="nucleotide sequence ID" value="NZ_BAAACU010000055.1"/>
</dbReference>
<gene>
    <name evidence="4" type="ORF">GGQ92_002049</name>
</gene>
<accession>A0A841RPY7</accession>
<dbReference type="Proteomes" id="UP000572212">
    <property type="component" value="Unassembled WGS sequence"/>
</dbReference>